<name>A0ABD5PH67_9EURY</name>
<dbReference type="RefSeq" id="WP_267623087.1">
    <property type="nucleotide sequence ID" value="NZ_JAODIW010000007.1"/>
</dbReference>
<organism evidence="1 2">
    <name type="scientific">Halobium salinum</name>
    <dbReference type="NCBI Taxonomy" id="1364940"/>
    <lineage>
        <taxon>Archaea</taxon>
        <taxon>Methanobacteriati</taxon>
        <taxon>Methanobacteriota</taxon>
        <taxon>Stenosarchaea group</taxon>
        <taxon>Halobacteria</taxon>
        <taxon>Halobacteriales</taxon>
        <taxon>Haloferacaceae</taxon>
        <taxon>Halobium</taxon>
    </lineage>
</organism>
<dbReference type="AlphaFoldDB" id="A0ABD5PH67"/>
<proteinExistence type="predicted"/>
<keyword evidence="2" id="KW-1185">Reference proteome</keyword>
<evidence type="ECO:0000313" key="2">
    <source>
        <dbReference type="Proteomes" id="UP001595921"/>
    </source>
</evidence>
<evidence type="ECO:0000313" key="1">
    <source>
        <dbReference type="EMBL" id="MFC4360230.1"/>
    </source>
</evidence>
<dbReference type="Proteomes" id="UP001595921">
    <property type="component" value="Unassembled WGS sequence"/>
</dbReference>
<protein>
    <submittedName>
        <fullName evidence="1">Ribbon-helix-helix domain-containing protein</fullName>
    </submittedName>
</protein>
<dbReference type="CDD" id="cd22231">
    <property type="entry name" value="RHH_NikR_HicB-like"/>
    <property type="match status" value="1"/>
</dbReference>
<comment type="caution">
    <text evidence="1">The sequence shown here is derived from an EMBL/GenBank/DDBJ whole genome shotgun (WGS) entry which is preliminary data.</text>
</comment>
<gene>
    <name evidence="1" type="ORF">ACFO0N_19965</name>
</gene>
<sequence length="113" mass="12919">MNYASVSVKFPVALDTEIERFLDETGIYTNKSEFIKEACRAHLRDPMTTRQSLRFGLSTCWHRPSRAASPRVKSTPSLLRSARTSIRGISNELSRRHVRKPPIKCTGRMREGL</sequence>
<reference evidence="1 2" key="1">
    <citation type="journal article" date="2019" name="Int. J. Syst. Evol. Microbiol.">
        <title>The Global Catalogue of Microorganisms (GCM) 10K type strain sequencing project: providing services to taxonomists for standard genome sequencing and annotation.</title>
        <authorList>
            <consortium name="The Broad Institute Genomics Platform"/>
            <consortium name="The Broad Institute Genome Sequencing Center for Infectious Disease"/>
            <person name="Wu L."/>
            <person name="Ma J."/>
        </authorList>
    </citation>
    <scope>NUCLEOTIDE SEQUENCE [LARGE SCALE GENOMIC DNA]</scope>
    <source>
        <strain evidence="1 2">CGMCC 1.12553</strain>
    </source>
</reference>
<accession>A0ABD5PH67</accession>
<dbReference type="EMBL" id="JBHSDS010000016">
    <property type="protein sequence ID" value="MFC4360230.1"/>
    <property type="molecule type" value="Genomic_DNA"/>
</dbReference>